<feature type="compositionally biased region" description="Polar residues" evidence="1">
    <location>
        <begin position="636"/>
        <end position="650"/>
    </location>
</feature>
<dbReference type="PANTHER" id="PTHR42749:SF1">
    <property type="entry name" value="CELL SHAPE-DETERMINING PROTEIN MREB"/>
    <property type="match status" value="1"/>
</dbReference>
<dbReference type="Gene3D" id="3.90.640.10">
    <property type="entry name" value="Actin, Chain A, domain 4"/>
    <property type="match status" value="1"/>
</dbReference>
<sequence>MAIVNELSAGSGHNQAPDMVIGVDFGMTQTGVSYCSAPWTNPKSFQHWSGNVNEIANKVPTRVAYDIHTGKLRSWGFGCDLRDPNLDVVEHFKLYLDPDYKDDYADISCADAQKFFYDFLFLIHEHVAHHFRMRIPNWGRMRVEWIFSVPTTWRDAAFIHGLETLIRSAGFGKDGNLHSCRITLTEAEAAGISVANQYLDRNDVILVCDAGGGTTDVNILKLVSDKGQPLRLDPLSRTEGKPIGSALIDIRIQQLLERYLQNIAHMLTKPPSEVAEQMMIGRFERFKCNFGAPGSNIPYLLLDVPDLPPGQYIPQANVVNSQIRITSEILKNVFDEQVDGLVSFVHDQVKDLHFRRPGEKVDYIILSGGLGSSPYVQDRLKWHFDEQNTMNIPAAIGLRILAAEEPQLAVVHGLVLDRAQQVSQTLDPITSRYARVSYGIVVNQRYDPKIHEGITSTKDPRDGKKWVVDQVEWLIRQGETIRPDGFIKRLRAKVDPMQLRQPWHAHFVMTTTPPPQLPTALSDPRVQTVCVVQADVSQTKRIVKNGHWYNLSQRYELTLLDVRILPGSADLKVEVWNDGRKLNGENDQVEFKWEDRLGTPAWHSYTPPLDRTLSPSGSPPQLSPSSNGDYGHRLSNVPSARFSRTSYGPG</sequence>
<accession>A0AAV9N4F2</accession>
<evidence type="ECO:0000313" key="2">
    <source>
        <dbReference type="EMBL" id="KAK5049412.1"/>
    </source>
</evidence>
<evidence type="ECO:0000313" key="3">
    <source>
        <dbReference type="Proteomes" id="UP001358417"/>
    </source>
</evidence>
<evidence type="ECO:0000256" key="1">
    <source>
        <dbReference type="SAM" id="MobiDB-lite"/>
    </source>
</evidence>
<protein>
    <submittedName>
        <fullName evidence="2">Uncharacterized protein</fullName>
    </submittedName>
</protein>
<dbReference type="PANTHER" id="PTHR42749">
    <property type="entry name" value="CELL SHAPE-DETERMINING PROTEIN MREB"/>
    <property type="match status" value="1"/>
</dbReference>
<organism evidence="2 3">
    <name type="scientific">Exophiala bonariae</name>
    <dbReference type="NCBI Taxonomy" id="1690606"/>
    <lineage>
        <taxon>Eukaryota</taxon>
        <taxon>Fungi</taxon>
        <taxon>Dikarya</taxon>
        <taxon>Ascomycota</taxon>
        <taxon>Pezizomycotina</taxon>
        <taxon>Eurotiomycetes</taxon>
        <taxon>Chaetothyriomycetidae</taxon>
        <taxon>Chaetothyriales</taxon>
        <taxon>Herpotrichiellaceae</taxon>
        <taxon>Exophiala</taxon>
    </lineage>
</organism>
<dbReference type="AlphaFoldDB" id="A0AAV9N4F2"/>
<reference evidence="2 3" key="1">
    <citation type="submission" date="2023-08" db="EMBL/GenBank/DDBJ databases">
        <title>Black Yeasts Isolated from many extreme environments.</title>
        <authorList>
            <person name="Coleine C."/>
            <person name="Stajich J.E."/>
            <person name="Selbmann L."/>
        </authorList>
    </citation>
    <scope>NUCLEOTIDE SEQUENCE [LARGE SCALE GENOMIC DNA]</scope>
    <source>
        <strain evidence="2 3">CCFEE 5792</strain>
    </source>
</reference>
<dbReference type="EMBL" id="JAVRRD010000019">
    <property type="protein sequence ID" value="KAK5049412.1"/>
    <property type="molecule type" value="Genomic_DNA"/>
</dbReference>
<dbReference type="GeneID" id="89972519"/>
<dbReference type="Proteomes" id="UP001358417">
    <property type="component" value="Unassembled WGS sequence"/>
</dbReference>
<dbReference type="InterPro" id="IPR043129">
    <property type="entry name" value="ATPase_NBD"/>
</dbReference>
<dbReference type="CDD" id="cd10170">
    <property type="entry name" value="ASKHA_NBD_HSP70"/>
    <property type="match status" value="1"/>
</dbReference>
<keyword evidence="3" id="KW-1185">Reference proteome</keyword>
<gene>
    <name evidence="2" type="ORF">LTR84_004341</name>
</gene>
<comment type="caution">
    <text evidence="2">The sequence shown here is derived from an EMBL/GenBank/DDBJ whole genome shotgun (WGS) entry which is preliminary data.</text>
</comment>
<dbReference type="RefSeq" id="XP_064704457.1">
    <property type="nucleotide sequence ID" value="XM_064847918.1"/>
</dbReference>
<dbReference type="SUPFAM" id="SSF53067">
    <property type="entry name" value="Actin-like ATPase domain"/>
    <property type="match status" value="2"/>
</dbReference>
<feature type="region of interest" description="Disordered" evidence="1">
    <location>
        <begin position="604"/>
        <end position="650"/>
    </location>
</feature>
<proteinExistence type="predicted"/>
<name>A0AAV9N4F2_9EURO</name>
<dbReference type="Gene3D" id="3.30.420.40">
    <property type="match status" value="2"/>
</dbReference>